<dbReference type="GO" id="GO:0009927">
    <property type="term" value="F:histidine phosphotransfer kinase activity"/>
    <property type="evidence" value="ECO:0007669"/>
    <property type="project" value="TreeGrafter"/>
</dbReference>
<dbReference type="InterPro" id="IPR001789">
    <property type="entry name" value="Sig_transdc_resp-reg_receiver"/>
</dbReference>
<dbReference type="PANTHER" id="PTHR43047">
    <property type="entry name" value="TWO-COMPONENT HISTIDINE PROTEIN KINASE"/>
    <property type="match status" value="1"/>
</dbReference>
<evidence type="ECO:0000256" key="4">
    <source>
        <dbReference type="ARBA" id="ARBA00022777"/>
    </source>
</evidence>
<evidence type="ECO:0000256" key="5">
    <source>
        <dbReference type="PROSITE-ProRule" id="PRU00169"/>
    </source>
</evidence>
<feature type="domain" description="Histidine kinase" evidence="7">
    <location>
        <begin position="405"/>
        <end position="648"/>
    </location>
</feature>
<dbReference type="Gene3D" id="3.30.565.10">
    <property type="entry name" value="Histidine kinase-like ATPase, C-terminal domain"/>
    <property type="match status" value="1"/>
</dbReference>
<dbReference type="Pfam" id="PF02518">
    <property type="entry name" value="HATPase_c"/>
    <property type="match status" value="1"/>
</dbReference>
<dbReference type="GO" id="GO:0000155">
    <property type="term" value="F:phosphorelay sensor kinase activity"/>
    <property type="evidence" value="ECO:0007669"/>
    <property type="project" value="InterPro"/>
</dbReference>
<dbReference type="SUPFAM" id="SSF55781">
    <property type="entry name" value="GAF domain-like"/>
    <property type="match status" value="1"/>
</dbReference>
<dbReference type="CDD" id="cd00082">
    <property type="entry name" value="HisKA"/>
    <property type="match status" value="1"/>
</dbReference>
<name>A0A2K0SZU6_9HYPO</name>
<evidence type="ECO:0000313" key="10">
    <source>
        <dbReference type="Proteomes" id="UP000236546"/>
    </source>
</evidence>
<dbReference type="Pfam" id="PF00072">
    <property type="entry name" value="Response_reg"/>
    <property type="match status" value="1"/>
</dbReference>
<comment type="caution">
    <text evidence="9">The sequence shown here is derived from an EMBL/GenBank/DDBJ whole genome shotgun (WGS) entry which is preliminary data.</text>
</comment>
<dbReference type="EMBL" id="MTYH01000098">
    <property type="protein sequence ID" value="PNP38793.1"/>
    <property type="molecule type" value="Genomic_DNA"/>
</dbReference>
<evidence type="ECO:0000256" key="1">
    <source>
        <dbReference type="ARBA" id="ARBA00000085"/>
    </source>
</evidence>
<dbReference type="Gene3D" id="1.10.287.130">
    <property type="match status" value="1"/>
</dbReference>
<dbReference type="PANTHER" id="PTHR43047:SF72">
    <property type="entry name" value="OSMOSENSING HISTIDINE PROTEIN KINASE SLN1"/>
    <property type="match status" value="1"/>
</dbReference>
<evidence type="ECO:0000259" key="7">
    <source>
        <dbReference type="PROSITE" id="PS50109"/>
    </source>
</evidence>
<gene>
    <name evidence="9" type="ORF">TGAMA5MH_09016</name>
</gene>
<evidence type="ECO:0000256" key="3">
    <source>
        <dbReference type="ARBA" id="ARBA00022679"/>
    </source>
</evidence>
<reference evidence="9 10" key="1">
    <citation type="submission" date="2017-02" db="EMBL/GenBank/DDBJ databases">
        <title>Genomes of Trichoderma spp. with biocontrol activity.</title>
        <authorList>
            <person name="Gardiner D."/>
            <person name="Kazan K."/>
            <person name="Vos C."/>
            <person name="Harvey P."/>
        </authorList>
    </citation>
    <scope>NUCLEOTIDE SEQUENCE [LARGE SCALE GENOMIC DNA]</scope>
    <source>
        <strain evidence="9 10">A5MH</strain>
    </source>
</reference>
<dbReference type="InterPro" id="IPR005467">
    <property type="entry name" value="His_kinase_dom"/>
</dbReference>
<dbReference type="SUPFAM" id="SSF47384">
    <property type="entry name" value="Homodimeric domain of signal transducing histidine kinase"/>
    <property type="match status" value="1"/>
</dbReference>
<comment type="catalytic activity">
    <reaction evidence="1">
        <text>ATP + protein L-histidine = ADP + protein N-phospho-L-histidine.</text>
        <dbReference type="EC" id="2.7.13.3"/>
    </reaction>
</comment>
<organism evidence="9 10">
    <name type="scientific">Trichoderma gamsii</name>
    <dbReference type="NCBI Taxonomy" id="398673"/>
    <lineage>
        <taxon>Eukaryota</taxon>
        <taxon>Fungi</taxon>
        <taxon>Dikarya</taxon>
        <taxon>Ascomycota</taxon>
        <taxon>Pezizomycotina</taxon>
        <taxon>Sordariomycetes</taxon>
        <taxon>Hypocreomycetidae</taxon>
        <taxon>Hypocreales</taxon>
        <taxon>Hypocreaceae</taxon>
        <taxon>Trichoderma</taxon>
    </lineage>
</organism>
<feature type="domain" description="Response regulatory" evidence="8">
    <location>
        <begin position="874"/>
        <end position="1003"/>
    </location>
</feature>
<feature type="modified residue" description="4-aspartylphosphate" evidence="5">
    <location>
        <position position="933"/>
    </location>
</feature>
<dbReference type="PROSITE" id="PS50109">
    <property type="entry name" value="HIS_KIN"/>
    <property type="match status" value="1"/>
</dbReference>
<keyword evidence="3" id="KW-0808">Transferase</keyword>
<dbReference type="InterPro" id="IPR011006">
    <property type="entry name" value="CheY-like_superfamily"/>
</dbReference>
<dbReference type="InterPro" id="IPR003661">
    <property type="entry name" value="HisK_dim/P_dom"/>
</dbReference>
<accession>A0A2K0SZU6</accession>
<dbReference type="SUPFAM" id="SSF52172">
    <property type="entry name" value="CheY-like"/>
    <property type="match status" value="1"/>
</dbReference>
<dbReference type="SUPFAM" id="SSF55874">
    <property type="entry name" value="ATPase domain of HSP90 chaperone/DNA topoisomerase II/histidine kinase"/>
    <property type="match status" value="1"/>
</dbReference>
<keyword evidence="4" id="KW-0418">Kinase</keyword>
<evidence type="ECO:0000256" key="6">
    <source>
        <dbReference type="SAM" id="MobiDB-lite"/>
    </source>
</evidence>
<evidence type="ECO:0000313" key="9">
    <source>
        <dbReference type="EMBL" id="PNP38793.1"/>
    </source>
</evidence>
<dbReference type="Proteomes" id="UP000236546">
    <property type="component" value="Unassembled WGS sequence"/>
</dbReference>
<dbReference type="GO" id="GO:0005886">
    <property type="term" value="C:plasma membrane"/>
    <property type="evidence" value="ECO:0007669"/>
    <property type="project" value="TreeGrafter"/>
</dbReference>
<dbReference type="CDD" id="cd17546">
    <property type="entry name" value="REC_hyHK_CKI1_RcsC-like"/>
    <property type="match status" value="1"/>
</dbReference>
<dbReference type="CDD" id="cd00075">
    <property type="entry name" value="HATPase"/>
    <property type="match status" value="1"/>
</dbReference>
<protein>
    <recommendedName>
        <fullName evidence="2">histidine kinase</fullName>
        <ecNumber evidence="2">2.7.13.3</ecNumber>
    </recommendedName>
</protein>
<proteinExistence type="predicted"/>
<dbReference type="InterPro" id="IPR029016">
    <property type="entry name" value="GAF-like_dom_sf"/>
</dbReference>
<dbReference type="InterPro" id="IPR036890">
    <property type="entry name" value="HATPase_C_sf"/>
</dbReference>
<dbReference type="InterPro" id="IPR003594">
    <property type="entry name" value="HATPase_dom"/>
</dbReference>
<dbReference type="SMART" id="SM00388">
    <property type="entry name" value="HisKA"/>
    <property type="match status" value="1"/>
</dbReference>
<feature type="region of interest" description="Disordered" evidence="6">
    <location>
        <begin position="796"/>
        <end position="843"/>
    </location>
</feature>
<dbReference type="SMART" id="SM00387">
    <property type="entry name" value="HATPase_c"/>
    <property type="match status" value="1"/>
</dbReference>
<dbReference type="Gene3D" id="3.30.450.40">
    <property type="match status" value="1"/>
</dbReference>
<feature type="compositionally biased region" description="Low complexity" evidence="6">
    <location>
        <begin position="801"/>
        <end position="817"/>
    </location>
</feature>
<evidence type="ECO:0000259" key="8">
    <source>
        <dbReference type="PROSITE" id="PS50110"/>
    </source>
</evidence>
<keyword evidence="5" id="KW-0597">Phosphoprotein</keyword>
<dbReference type="Pfam" id="PF00512">
    <property type="entry name" value="HisKA"/>
    <property type="match status" value="1"/>
</dbReference>
<sequence length="1008" mass="110529">MHFFPKADAALLSPSSEKQSLPPRPTDVDPIFDVDNFNVPIAPWTPDTESCFYPLKKDPYTSASIPKKPASATSRYLRAHLAKNERLRLSMLWYYGRDIGNESELLSGLQEKVCLAQEATGWEFAIVGLLDVNVYIRLATVGVQVSILPRGETLCAHTVTQPPGNVFLLPDLLEDWRFRESPYVEQGGLLAYAGVPLRMQHESGECVGLGSLCVASATSQPPLSKPQQQTLARLADWVVADIVQCTRARRQRERHRLAELIATVENVSDEHDSQDSVLEILRIAYPDESISIQSSGTGQFVNSQYSGLPSDLNNGLWEDTAYIDEFIATSNHDDTPKDRVVRIISAQCESKLGHSVLAVATKDFRRIFDDVDAWFIQSCASMITQIWQRRLLSEAIRAKERFLRGISHQLRTPIHGILGAAELLNEDLKAITISENAKIQPALAELAGFLSDLKKSSLYLDTISTAGRELMSTVNSMITLNRWADVAVAERHYASHDISELELELLKGISDAAIRHTGSTPSIFFHCDLPRDCRCLETDLSLLRDSVLPLVINAIQNTSEGAVIVTSSKQQGTDAFVIDVEDTGCGIPPYDQTRIFELYEKGGEHSTGAGLGLPLATKFSTLLHGSIELISSEVDRGSHFRATFRDVTYAASAVPSHMTASSLRYLPPRFNQLGADLPDLHLSSNFAKLLIRNGLTSSESYQDCFTILESGRDSKQNHSYISAVPSEQVVICLVPTSVDSESLESLPNVIYASGPFSTLNLMKTLQKADNLAMMINPAKRLVRSNTNLAEDLTQDGIAVHSNSSDESYSTSDEGYSSMDGSASLSTNGELGQTVEHGDESGLDKSVVSKCQSDEPAIRRHSTIPPALPRSAKPLTLVVDDNTINLRILQMYCKKRGLSCLSAADGKQAVEIFSKRQASHAAGDGAPIELILMDLQMPVCNGIDAAEEIRSLEKQNGWNSSILFMVTGQDSEMDREAASAAGADDYLVKPIGMRFLDSGLKRNFPAFKN</sequence>
<feature type="compositionally biased region" description="Polar residues" evidence="6">
    <location>
        <begin position="818"/>
        <end position="830"/>
    </location>
</feature>
<dbReference type="OrthoDB" id="21225at2759"/>
<dbReference type="Gene3D" id="3.40.50.2300">
    <property type="match status" value="1"/>
</dbReference>
<dbReference type="AlphaFoldDB" id="A0A2K0SZU6"/>
<dbReference type="EC" id="2.7.13.3" evidence="2"/>
<dbReference type="InterPro" id="IPR036097">
    <property type="entry name" value="HisK_dim/P_sf"/>
</dbReference>
<evidence type="ECO:0000256" key="2">
    <source>
        <dbReference type="ARBA" id="ARBA00012438"/>
    </source>
</evidence>
<dbReference type="SMART" id="SM00448">
    <property type="entry name" value="REC"/>
    <property type="match status" value="1"/>
</dbReference>
<dbReference type="PROSITE" id="PS50110">
    <property type="entry name" value="RESPONSE_REGULATORY"/>
    <property type="match status" value="1"/>
</dbReference>